<name>A0A565CVJ5_9BRAS</name>
<organism evidence="3 4">
    <name type="scientific">Arabis nemorensis</name>
    <dbReference type="NCBI Taxonomy" id="586526"/>
    <lineage>
        <taxon>Eukaryota</taxon>
        <taxon>Viridiplantae</taxon>
        <taxon>Streptophyta</taxon>
        <taxon>Embryophyta</taxon>
        <taxon>Tracheophyta</taxon>
        <taxon>Spermatophyta</taxon>
        <taxon>Magnoliopsida</taxon>
        <taxon>eudicotyledons</taxon>
        <taxon>Gunneridae</taxon>
        <taxon>Pentapetalae</taxon>
        <taxon>rosids</taxon>
        <taxon>malvids</taxon>
        <taxon>Brassicales</taxon>
        <taxon>Brassicaceae</taxon>
        <taxon>Arabideae</taxon>
        <taxon>Arabis</taxon>
    </lineage>
</organism>
<accession>A0A565CVJ5</accession>
<evidence type="ECO:0000313" key="3">
    <source>
        <dbReference type="EMBL" id="VVB17760.1"/>
    </source>
</evidence>
<feature type="coiled-coil region" evidence="1">
    <location>
        <begin position="99"/>
        <end position="126"/>
    </location>
</feature>
<gene>
    <name evidence="3" type="ORF">ANE_LOCUS28204</name>
</gene>
<sequence>MDGVIPQNSFKKRKHYWEYVYNADCFITEDPPSIAHFLRHFRKPGFNLPTIDHLAEDDRDNYLRFAGAFAQLASEFNRMVETFHTKLQVGEAGAQSADLKKAQDSIAAMESELQSLRLEKEESAGAVKLAKELSARNRVLEDTLTQAGISRDDYKVKLEGATTTLCELHNSHDATKSQLTELDAKYKAYIGHRELEVKIAVSSGRKDLADKFKAALEQVKSHLVGRDAVHEHLVKASETKANFELLEEIIKGEITDFPAELSVVSLDKDNALKKLKEAEARIPELELFQLELLLPDSFTLDEFGTNTSVNTSAQEDDVQEISDGP</sequence>
<feature type="compositionally biased region" description="Acidic residues" evidence="2">
    <location>
        <begin position="314"/>
        <end position="325"/>
    </location>
</feature>
<evidence type="ECO:0000313" key="4">
    <source>
        <dbReference type="Proteomes" id="UP000489600"/>
    </source>
</evidence>
<proteinExistence type="predicted"/>
<dbReference type="AlphaFoldDB" id="A0A565CVJ5"/>
<keyword evidence="1" id="KW-0175">Coiled coil</keyword>
<feature type="region of interest" description="Disordered" evidence="2">
    <location>
        <begin position="305"/>
        <end position="325"/>
    </location>
</feature>
<evidence type="ECO:0000256" key="1">
    <source>
        <dbReference type="SAM" id="Coils"/>
    </source>
</evidence>
<feature type="coiled-coil region" evidence="1">
    <location>
        <begin position="261"/>
        <end position="288"/>
    </location>
</feature>
<protein>
    <submittedName>
        <fullName evidence="3">Uncharacterized protein</fullName>
    </submittedName>
</protein>
<dbReference type="OrthoDB" id="1135818at2759"/>
<dbReference type="Proteomes" id="UP000489600">
    <property type="component" value="Unassembled WGS sequence"/>
</dbReference>
<reference evidence="3" key="1">
    <citation type="submission" date="2019-07" db="EMBL/GenBank/DDBJ databases">
        <authorList>
            <person name="Dittberner H."/>
        </authorList>
    </citation>
    <scope>NUCLEOTIDE SEQUENCE [LARGE SCALE GENOMIC DNA]</scope>
</reference>
<evidence type="ECO:0000256" key="2">
    <source>
        <dbReference type="SAM" id="MobiDB-lite"/>
    </source>
</evidence>
<comment type="caution">
    <text evidence="3">The sequence shown here is derived from an EMBL/GenBank/DDBJ whole genome shotgun (WGS) entry which is preliminary data.</text>
</comment>
<keyword evidence="4" id="KW-1185">Reference proteome</keyword>
<dbReference type="EMBL" id="CABITT030000008">
    <property type="protein sequence ID" value="VVB17760.1"/>
    <property type="molecule type" value="Genomic_DNA"/>
</dbReference>